<evidence type="ECO:0000313" key="4">
    <source>
        <dbReference type="EMBL" id="MCZ3372804.1"/>
    </source>
</evidence>
<dbReference type="AlphaFoldDB" id="A0A9E5A426"/>
<evidence type="ECO:0000256" key="1">
    <source>
        <dbReference type="ARBA" id="ARBA00008791"/>
    </source>
</evidence>
<dbReference type="Proteomes" id="UP001068021">
    <property type="component" value="Unassembled WGS sequence"/>
</dbReference>
<dbReference type="EMBL" id="JAPVER010000018">
    <property type="protein sequence ID" value="MCZ3365049.1"/>
    <property type="molecule type" value="Genomic_DNA"/>
</dbReference>
<dbReference type="PANTHER" id="PTHR46268:SF6">
    <property type="entry name" value="UNIVERSAL STRESS PROTEIN UP12"/>
    <property type="match status" value="1"/>
</dbReference>
<gene>
    <name evidence="4" type="ORF">O3H35_09160</name>
    <name evidence="3" type="ORF">O3H54_04040</name>
</gene>
<sequence>MYKKILLPTDGSEYANKAAKHAIWLARLNGAELIALNVIETSSLVGLPAEDLIVRIKEMLKEEGRKSLEKISDILKESKIEDECQKEVKLTLSTKEGSPSDIIINTVKEEGVDLIVMGTSGKHGLDRFLLGSVTENVVRSSQCPVLVVH</sequence>
<dbReference type="RefSeq" id="WP_048080343.1">
    <property type="nucleotide sequence ID" value="NZ_JAPVER010000018.1"/>
</dbReference>
<reference evidence="4" key="1">
    <citation type="submission" date="2022-12" db="EMBL/GenBank/DDBJ databases">
        <title>Reclassification of two methanogenic archaea species isolated from the Kolyma lowland permafrost.</title>
        <authorList>
            <person name="Trubitsyn V.E."/>
            <person name="Rivkina E.M."/>
            <person name="Shcherbakova V.A."/>
        </authorList>
    </citation>
    <scope>NUCLEOTIDE SEQUENCE</scope>
    <source>
        <strain evidence="3">M2</strain>
        <strain evidence="4">MK4</strain>
    </source>
</reference>
<dbReference type="Gene3D" id="3.40.50.620">
    <property type="entry name" value="HUPs"/>
    <property type="match status" value="1"/>
</dbReference>
<comment type="similarity">
    <text evidence="1">Belongs to the universal stress protein A family.</text>
</comment>
<evidence type="ECO:0000313" key="3">
    <source>
        <dbReference type="EMBL" id="MCZ3365049.1"/>
    </source>
</evidence>
<dbReference type="SUPFAM" id="SSF52402">
    <property type="entry name" value="Adenine nucleotide alpha hydrolases-like"/>
    <property type="match status" value="1"/>
</dbReference>
<dbReference type="PANTHER" id="PTHR46268">
    <property type="entry name" value="STRESS RESPONSE PROTEIN NHAX"/>
    <property type="match status" value="1"/>
</dbReference>
<accession>A0A9E5A426</accession>
<feature type="domain" description="UspA" evidence="2">
    <location>
        <begin position="1"/>
        <end position="149"/>
    </location>
</feature>
<keyword evidence="5" id="KW-1185">Reference proteome</keyword>
<dbReference type="InterPro" id="IPR006015">
    <property type="entry name" value="Universal_stress_UspA"/>
</dbReference>
<proteinExistence type="inferred from homology"/>
<protein>
    <submittedName>
        <fullName evidence="4">Universal stress protein</fullName>
    </submittedName>
</protein>
<comment type="caution">
    <text evidence="4">The sequence shown here is derived from an EMBL/GenBank/DDBJ whole genome shotgun (WGS) entry which is preliminary data.</text>
</comment>
<dbReference type="PRINTS" id="PR01438">
    <property type="entry name" value="UNVRSLSTRESS"/>
</dbReference>
<dbReference type="InterPro" id="IPR014729">
    <property type="entry name" value="Rossmann-like_a/b/a_fold"/>
</dbReference>
<evidence type="ECO:0000259" key="2">
    <source>
        <dbReference type="Pfam" id="PF00582"/>
    </source>
</evidence>
<dbReference type="GeneID" id="300261246"/>
<dbReference type="CDD" id="cd00293">
    <property type="entry name" value="USP-like"/>
    <property type="match status" value="1"/>
</dbReference>
<name>A0A9E5A426_9EURY</name>
<dbReference type="EMBL" id="JAPVES010000030">
    <property type="protein sequence ID" value="MCZ3372804.1"/>
    <property type="molecule type" value="Genomic_DNA"/>
</dbReference>
<dbReference type="Pfam" id="PF00582">
    <property type="entry name" value="Usp"/>
    <property type="match status" value="1"/>
</dbReference>
<evidence type="ECO:0000313" key="5">
    <source>
        <dbReference type="Proteomes" id="UP001068021"/>
    </source>
</evidence>
<dbReference type="Proteomes" id="UP001074446">
    <property type="component" value="Unassembled WGS sequence"/>
</dbReference>
<organism evidence="4">
    <name type="scientific">Methanobacterium veterum</name>
    <dbReference type="NCBI Taxonomy" id="408577"/>
    <lineage>
        <taxon>Archaea</taxon>
        <taxon>Methanobacteriati</taxon>
        <taxon>Methanobacteriota</taxon>
        <taxon>Methanomada group</taxon>
        <taxon>Methanobacteria</taxon>
        <taxon>Methanobacteriales</taxon>
        <taxon>Methanobacteriaceae</taxon>
        <taxon>Methanobacterium</taxon>
    </lineage>
</organism>
<dbReference type="InterPro" id="IPR006016">
    <property type="entry name" value="UspA"/>
</dbReference>